<keyword evidence="7" id="KW-0645">Protease</keyword>
<evidence type="ECO:0000256" key="11">
    <source>
        <dbReference type="ARBA" id="ARBA00022825"/>
    </source>
</evidence>
<evidence type="ECO:0000256" key="2">
    <source>
        <dbReference type="ARBA" id="ARBA00004304"/>
    </source>
</evidence>
<keyword evidence="15" id="KW-0472">Membrane</keyword>
<dbReference type="GO" id="GO:0005758">
    <property type="term" value="C:mitochondrial intermembrane space"/>
    <property type="evidence" value="ECO:0007669"/>
    <property type="project" value="UniProtKB-SubCell"/>
</dbReference>
<evidence type="ECO:0000256" key="12">
    <source>
        <dbReference type="ARBA" id="ARBA00022946"/>
    </source>
</evidence>
<evidence type="ECO:0000256" key="14">
    <source>
        <dbReference type="ARBA" id="ARBA00023128"/>
    </source>
</evidence>
<evidence type="ECO:0000313" key="21">
    <source>
        <dbReference type="Proteomes" id="UP000183832"/>
    </source>
</evidence>
<evidence type="ECO:0000256" key="7">
    <source>
        <dbReference type="ARBA" id="ARBA00022670"/>
    </source>
</evidence>
<dbReference type="EMBL" id="CVRI01000010">
    <property type="protein sequence ID" value="CRK88983.1"/>
    <property type="molecule type" value="Genomic_DNA"/>
</dbReference>
<dbReference type="GO" id="GO:0006508">
    <property type="term" value="P:proteolysis"/>
    <property type="evidence" value="ECO:0007669"/>
    <property type="project" value="UniProtKB-KW"/>
</dbReference>
<dbReference type="InterPro" id="IPR001478">
    <property type="entry name" value="PDZ"/>
</dbReference>
<evidence type="ECO:0000256" key="15">
    <source>
        <dbReference type="ARBA" id="ARBA00023136"/>
    </source>
</evidence>
<evidence type="ECO:0000256" key="8">
    <source>
        <dbReference type="ARBA" id="ARBA00022692"/>
    </source>
</evidence>
<dbReference type="SMART" id="SM00228">
    <property type="entry name" value="PDZ"/>
    <property type="match status" value="1"/>
</dbReference>
<dbReference type="EC" id="3.4.21.108" evidence="5"/>
<comment type="similarity">
    <text evidence="4">Belongs to the peptidase S1C family.</text>
</comment>
<evidence type="ECO:0000256" key="10">
    <source>
        <dbReference type="ARBA" id="ARBA00022801"/>
    </source>
</evidence>
<name>A0A1J1HLP9_9DIPT</name>
<dbReference type="Pfam" id="PF00595">
    <property type="entry name" value="PDZ"/>
    <property type="match status" value="1"/>
</dbReference>
<dbReference type="GO" id="GO:0006915">
    <property type="term" value="P:apoptotic process"/>
    <property type="evidence" value="ECO:0007669"/>
    <property type="project" value="UniProtKB-KW"/>
</dbReference>
<reference evidence="20 21" key="1">
    <citation type="submission" date="2015-04" db="EMBL/GenBank/DDBJ databases">
        <authorList>
            <person name="Syromyatnikov M.Y."/>
            <person name="Popov V.N."/>
        </authorList>
    </citation>
    <scope>NUCLEOTIDE SEQUENCE [LARGE SCALE GENOMIC DNA]</scope>
</reference>
<accession>A0A1J1HLP9</accession>
<evidence type="ECO:0000313" key="20">
    <source>
        <dbReference type="EMBL" id="CRK88983.1"/>
    </source>
</evidence>
<dbReference type="PRINTS" id="PR00834">
    <property type="entry name" value="PROTEASES2C"/>
</dbReference>
<dbReference type="PROSITE" id="PS50106">
    <property type="entry name" value="PDZ"/>
    <property type="match status" value="1"/>
</dbReference>
<feature type="domain" description="PDZ" evidence="19">
    <location>
        <begin position="288"/>
        <end position="394"/>
    </location>
</feature>
<evidence type="ECO:0000256" key="1">
    <source>
        <dbReference type="ARBA" id="ARBA00001760"/>
    </source>
</evidence>
<comment type="function">
    <text evidence="18">Serine protease that shows proteolytic activity against a non-specific substrate beta-casein. Promotes or induces cell death either by direct binding to and inhibition of BIRC proteins (also called inhibitor of apoptosis proteins, IAPs), leading to an increase in caspase activity, or by a BIRC inhibition-independent, caspase-independent and serine protease activity-dependent mechanism. Can antagonize antiapoptotic activity of th/Diap1 by directly inducing the degradation of th/Diap1.</text>
</comment>
<dbReference type="FunFam" id="2.40.10.120:FF:000004">
    <property type="entry name" value="Serine protease HTRA2, mitochondrial"/>
    <property type="match status" value="1"/>
</dbReference>
<proteinExistence type="inferred from homology"/>
<keyword evidence="12" id="KW-0809">Transit peptide</keyword>
<dbReference type="PANTHER" id="PTHR22939">
    <property type="entry name" value="SERINE PROTEASE FAMILY S1C HTRA-RELATED"/>
    <property type="match status" value="1"/>
</dbReference>
<sequence length="407" mass="44249">MGILVRIVTRNFLTRQGWSRHVAILSNTNSSRNDKQNYSVFNLRNSIMISCGICSAVVGYNIFKDRLSHIIPEFPKVSAASSSRRAQFNFIADVVETTAKSLVYIEIQDTRRMDYFSGKPVTVSNGSGFIVDSSGLILTNAHVVINKPRSNVSVRLTDGRTFMGIVEAVDPVSDLATVRIQCKNLPALKLGESSSLRAGEFVVALGSPLSLSNTVTSGVVSSTQRPSKELGLGGRDINYIQTDAAITFGNSGGPLVNLDGEAIGINSMKVTPGISFAIPIDYAKNFLKLAEEKIKKGKSYGEAPQRRYMGITMLSLTPQIIAELKQRGSQIPESIQQGILVWKVIMGSPSHTSGLMAGDIILNINNQDVKQSADIYDILESQTKVLDMIVLRNAKILKISVVPENPE</sequence>
<dbReference type="Gene3D" id="2.40.10.120">
    <property type="match status" value="1"/>
</dbReference>
<evidence type="ECO:0000256" key="3">
    <source>
        <dbReference type="ARBA" id="ARBA00004375"/>
    </source>
</evidence>
<dbReference type="PANTHER" id="PTHR22939:SF129">
    <property type="entry name" value="SERINE PROTEASE HTRA2, MITOCHONDRIAL"/>
    <property type="match status" value="1"/>
</dbReference>
<dbReference type="Pfam" id="PF13365">
    <property type="entry name" value="Trypsin_2"/>
    <property type="match status" value="1"/>
</dbReference>
<dbReference type="OrthoDB" id="4217619at2759"/>
<keyword evidence="21" id="KW-1185">Reference proteome</keyword>
<keyword evidence="14" id="KW-0496">Mitochondrion</keyword>
<keyword evidence="10" id="KW-0378">Hydrolase</keyword>
<keyword evidence="9" id="KW-0053">Apoptosis</keyword>
<dbReference type="STRING" id="568069.A0A1J1HLP9"/>
<evidence type="ECO:0000259" key="19">
    <source>
        <dbReference type="PROSITE" id="PS50106"/>
    </source>
</evidence>
<organism evidence="20 21">
    <name type="scientific">Clunio marinus</name>
    <dbReference type="NCBI Taxonomy" id="568069"/>
    <lineage>
        <taxon>Eukaryota</taxon>
        <taxon>Metazoa</taxon>
        <taxon>Ecdysozoa</taxon>
        <taxon>Arthropoda</taxon>
        <taxon>Hexapoda</taxon>
        <taxon>Insecta</taxon>
        <taxon>Pterygota</taxon>
        <taxon>Neoptera</taxon>
        <taxon>Endopterygota</taxon>
        <taxon>Diptera</taxon>
        <taxon>Nematocera</taxon>
        <taxon>Chironomoidea</taxon>
        <taxon>Chironomidae</taxon>
        <taxon>Clunio</taxon>
    </lineage>
</organism>
<dbReference type="GO" id="GO:0043065">
    <property type="term" value="P:positive regulation of apoptotic process"/>
    <property type="evidence" value="ECO:0007669"/>
    <property type="project" value="TreeGrafter"/>
</dbReference>
<evidence type="ECO:0000256" key="18">
    <source>
        <dbReference type="ARBA" id="ARBA00035606"/>
    </source>
</evidence>
<evidence type="ECO:0000256" key="6">
    <source>
        <dbReference type="ARBA" id="ARBA00016929"/>
    </source>
</evidence>
<evidence type="ECO:0000256" key="16">
    <source>
        <dbReference type="ARBA" id="ARBA00023145"/>
    </source>
</evidence>
<keyword evidence="8" id="KW-0812">Transmembrane</keyword>
<dbReference type="InterPro" id="IPR009003">
    <property type="entry name" value="Peptidase_S1_PA"/>
</dbReference>
<gene>
    <name evidence="20" type="primary">putative Serine protease HTRA2</name>
    <name evidence="20" type="ORF">CLUMA_CG002565</name>
</gene>
<dbReference type="Proteomes" id="UP000183832">
    <property type="component" value="Unassembled WGS sequence"/>
</dbReference>
<evidence type="ECO:0000256" key="13">
    <source>
        <dbReference type="ARBA" id="ARBA00022989"/>
    </source>
</evidence>
<keyword evidence="11" id="KW-0720">Serine protease</keyword>
<dbReference type="AlphaFoldDB" id="A0A1J1HLP9"/>
<dbReference type="Gene3D" id="2.30.42.10">
    <property type="match status" value="1"/>
</dbReference>
<dbReference type="InterPro" id="IPR001940">
    <property type="entry name" value="Peptidase_S1C"/>
</dbReference>
<evidence type="ECO:0000256" key="17">
    <source>
        <dbReference type="ARBA" id="ARBA00029644"/>
    </source>
</evidence>
<evidence type="ECO:0000256" key="9">
    <source>
        <dbReference type="ARBA" id="ARBA00022703"/>
    </source>
</evidence>
<evidence type="ECO:0000256" key="5">
    <source>
        <dbReference type="ARBA" id="ARBA00013033"/>
    </source>
</evidence>
<comment type="catalytic activity">
    <reaction evidence="1">
        <text>Cleavage of non-polar aliphatic amino-acids at the P1 position, with a preference for Val, Ile and Met. At the P2 and P3 positions, Arg is selected most strongly with a secondary preference for other hydrophilic residues.</text>
        <dbReference type="EC" id="3.4.21.108"/>
    </reaction>
</comment>
<keyword evidence="13" id="KW-1133">Transmembrane helix</keyword>
<dbReference type="SUPFAM" id="SSF50156">
    <property type="entry name" value="PDZ domain-like"/>
    <property type="match status" value="1"/>
</dbReference>
<protein>
    <recommendedName>
        <fullName evidence="6">Serine protease HTRA2, mitochondrial</fullName>
        <ecNumber evidence="5">3.4.21.108</ecNumber>
    </recommendedName>
    <alternativeName>
        <fullName evidence="17">High temperature requirement protein A2</fullName>
    </alternativeName>
</protein>
<keyword evidence="16" id="KW-0865">Zymogen</keyword>
<dbReference type="InterPro" id="IPR036034">
    <property type="entry name" value="PDZ_sf"/>
</dbReference>
<dbReference type="GO" id="GO:0007005">
    <property type="term" value="P:mitochondrion organization"/>
    <property type="evidence" value="ECO:0007669"/>
    <property type="project" value="UniProtKB-ARBA"/>
</dbReference>
<evidence type="ECO:0000256" key="4">
    <source>
        <dbReference type="ARBA" id="ARBA00010541"/>
    </source>
</evidence>
<dbReference type="GO" id="GO:0004252">
    <property type="term" value="F:serine-type endopeptidase activity"/>
    <property type="evidence" value="ECO:0007669"/>
    <property type="project" value="InterPro"/>
</dbReference>
<dbReference type="SUPFAM" id="SSF50494">
    <property type="entry name" value="Trypsin-like serine proteases"/>
    <property type="match status" value="1"/>
</dbReference>
<comment type="subcellular location">
    <subcellularLocation>
        <location evidence="3">Mitochondrion intermembrane space</location>
        <topology evidence="3">Single-pass membrane protein</topology>
    </subcellularLocation>
    <subcellularLocation>
        <location evidence="2">Mitochondrion membrane</location>
        <topology evidence="2">Single-pass membrane protein</topology>
    </subcellularLocation>
</comment>
<dbReference type="GO" id="GO:0031966">
    <property type="term" value="C:mitochondrial membrane"/>
    <property type="evidence" value="ECO:0007669"/>
    <property type="project" value="UniProtKB-SubCell"/>
</dbReference>